<dbReference type="EMBL" id="KE560966">
    <property type="protein sequence ID" value="EPZ34285.1"/>
    <property type="molecule type" value="Genomic_DNA"/>
</dbReference>
<sequence length="92" mass="10104">MVLYKPGSNLANRGKSNCDMLPVAHAGFELIPIACPSLTIDFKDDTKRSFDNDTFEVATKNVALVLVEFKIERIAGVFIDGPFSIVKAKMLV</sequence>
<name>A0A075AVV8_ROZAC</name>
<proteinExistence type="predicted"/>
<evidence type="ECO:0000313" key="2">
    <source>
        <dbReference type="Proteomes" id="UP000030755"/>
    </source>
</evidence>
<gene>
    <name evidence="1" type="ORF">O9G_003005</name>
</gene>
<accession>A0A075AVV8</accession>
<evidence type="ECO:0000313" key="1">
    <source>
        <dbReference type="EMBL" id="EPZ34285.1"/>
    </source>
</evidence>
<dbReference type="Proteomes" id="UP000030755">
    <property type="component" value="Unassembled WGS sequence"/>
</dbReference>
<dbReference type="AlphaFoldDB" id="A0A075AVV8"/>
<organism evidence="1 2">
    <name type="scientific">Rozella allomycis (strain CSF55)</name>
    <dbReference type="NCBI Taxonomy" id="988480"/>
    <lineage>
        <taxon>Eukaryota</taxon>
        <taxon>Fungi</taxon>
        <taxon>Fungi incertae sedis</taxon>
        <taxon>Cryptomycota</taxon>
        <taxon>Cryptomycota incertae sedis</taxon>
        <taxon>Rozella</taxon>
    </lineage>
</organism>
<protein>
    <submittedName>
        <fullName evidence="1">Uncharacterized protein</fullName>
    </submittedName>
</protein>
<reference evidence="1 2" key="1">
    <citation type="journal article" date="2013" name="Curr. Biol.">
        <title>Shared signatures of parasitism and phylogenomics unite Cryptomycota and microsporidia.</title>
        <authorList>
            <person name="James T.Y."/>
            <person name="Pelin A."/>
            <person name="Bonen L."/>
            <person name="Ahrendt S."/>
            <person name="Sain D."/>
            <person name="Corradi N."/>
            <person name="Stajich J.E."/>
        </authorList>
    </citation>
    <scope>NUCLEOTIDE SEQUENCE [LARGE SCALE GENOMIC DNA]</scope>
    <source>
        <strain evidence="1 2">CSF55</strain>
    </source>
</reference>
<keyword evidence="2" id="KW-1185">Reference proteome</keyword>
<dbReference type="HOGENOM" id="CLU_2414519_0_0_1"/>